<sequence>MIYVLLFLGFLLVELIYFKIAERYNILDKPNERSSHKILTIRGGGVIFPISLVVALALGQVTWILAAVVGIIALVSFIDDMYSLSQGPRAAIQVLGSLLLFYDLDLFEVHWIFIVISLILLIGWINAFNFMDGINGISVLYTLVTLYSFSLIPVNHVHTDLYITLALASAVFALFNLRIKAKAFLGDVGSISLAIILGYFMIYTILNTGGNFYYLLFFSVYGVDAVITILVRIINKENIFEPHRSHLYQFLANEIKVNHLVVSACYAAVQLAINLVFIHFVGFENLSWFEFLVSLIIIAGIYFAIRLRVIKQMSVL</sequence>
<evidence type="ECO:0000313" key="9">
    <source>
        <dbReference type="EMBL" id="KEO72601.1"/>
    </source>
</evidence>
<keyword evidence="6 8" id="KW-0472">Membrane</keyword>
<evidence type="ECO:0000256" key="5">
    <source>
        <dbReference type="ARBA" id="ARBA00022989"/>
    </source>
</evidence>
<keyword evidence="5 8" id="KW-1133">Transmembrane helix</keyword>
<dbReference type="AlphaFoldDB" id="A0A074KRQ1"/>
<organism evidence="9 10">
    <name type="scientific">Anditalea andensis</name>
    <dbReference type="NCBI Taxonomy" id="1048983"/>
    <lineage>
        <taxon>Bacteria</taxon>
        <taxon>Pseudomonadati</taxon>
        <taxon>Bacteroidota</taxon>
        <taxon>Cytophagia</taxon>
        <taxon>Cytophagales</taxon>
        <taxon>Cytophagaceae</taxon>
        <taxon>Anditalea</taxon>
    </lineage>
</organism>
<comment type="cofactor">
    <cofactor evidence="7">
        <name>Mg(2+)</name>
        <dbReference type="ChEBI" id="CHEBI:18420"/>
    </cofactor>
</comment>
<keyword evidence="7" id="KW-0479">Metal-binding</keyword>
<dbReference type="STRING" id="1048983.EL17_17845"/>
<feature type="transmembrane region" description="Helical" evidence="8">
    <location>
        <begin position="161"/>
        <end position="177"/>
    </location>
</feature>
<reference evidence="9 10" key="1">
    <citation type="submission" date="2014-04" db="EMBL/GenBank/DDBJ databases">
        <title>Characterization and application of a salt tolerant electro-active bacterium.</title>
        <authorList>
            <person name="Yang L."/>
            <person name="Wei S."/>
            <person name="Tay Q.X.M."/>
        </authorList>
    </citation>
    <scope>NUCLEOTIDE SEQUENCE [LARGE SCALE GENOMIC DNA]</scope>
    <source>
        <strain evidence="9 10">LY1</strain>
    </source>
</reference>
<evidence type="ECO:0000256" key="3">
    <source>
        <dbReference type="ARBA" id="ARBA00022679"/>
    </source>
</evidence>
<dbReference type="GO" id="GO:0016780">
    <property type="term" value="F:phosphotransferase activity, for other substituted phosphate groups"/>
    <property type="evidence" value="ECO:0007669"/>
    <property type="project" value="InterPro"/>
</dbReference>
<evidence type="ECO:0000256" key="7">
    <source>
        <dbReference type="PIRSR" id="PIRSR600715-1"/>
    </source>
</evidence>
<feature type="binding site" evidence="7">
    <location>
        <position position="129"/>
    </location>
    <ligand>
        <name>Mg(2+)</name>
        <dbReference type="ChEBI" id="CHEBI:18420"/>
    </ligand>
</feature>
<dbReference type="PANTHER" id="PTHR22926:SF3">
    <property type="entry name" value="UNDECAPRENYL-PHOSPHATE ALPHA-N-ACETYLGLUCOSAMINYL 1-PHOSPHATE TRANSFERASE"/>
    <property type="match status" value="1"/>
</dbReference>
<dbReference type="InterPro" id="IPR000715">
    <property type="entry name" value="Glycosyl_transferase_4"/>
</dbReference>
<dbReference type="Pfam" id="PF00953">
    <property type="entry name" value="Glycos_transf_4"/>
    <property type="match status" value="1"/>
</dbReference>
<dbReference type="PANTHER" id="PTHR22926">
    <property type="entry name" value="PHOSPHO-N-ACETYLMURAMOYL-PENTAPEPTIDE-TRANSFERASE"/>
    <property type="match status" value="1"/>
</dbReference>
<feature type="binding site" evidence="7">
    <location>
        <position position="187"/>
    </location>
    <ligand>
        <name>Mg(2+)</name>
        <dbReference type="ChEBI" id="CHEBI:18420"/>
    </ligand>
</feature>
<dbReference type="GO" id="GO:0044038">
    <property type="term" value="P:cell wall macromolecule biosynthetic process"/>
    <property type="evidence" value="ECO:0007669"/>
    <property type="project" value="TreeGrafter"/>
</dbReference>
<evidence type="ECO:0000256" key="8">
    <source>
        <dbReference type="SAM" id="Phobius"/>
    </source>
</evidence>
<protein>
    <submittedName>
        <fullName evidence="9">UDP-GlcNAc:UDP-phosphate GlcNAc-1-phosphate transferase</fullName>
    </submittedName>
</protein>
<feature type="transmembrane region" description="Helical" evidence="8">
    <location>
        <begin position="47"/>
        <end position="75"/>
    </location>
</feature>
<keyword evidence="2" id="KW-1003">Cell membrane</keyword>
<evidence type="ECO:0000256" key="4">
    <source>
        <dbReference type="ARBA" id="ARBA00022692"/>
    </source>
</evidence>
<keyword evidence="10" id="KW-1185">Reference proteome</keyword>
<feature type="transmembrane region" description="Helical" evidence="8">
    <location>
        <begin position="286"/>
        <end position="305"/>
    </location>
</feature>
<feature type="transmembrane region" description="Helical" evidence="8">
    <location>
        <begin position="255"/>
        <end position="280"/>
    </location>
</feature>
<proteinExistence type="predicted"/>
<keyword evidence="7" id="KW-0460">Magnesium</keyword>
<gene>
    <name evidence="9" type="ORF">EL17_17845</name>
</gene>
<comment type="caution">
    <text evidence="9">The sequence shown here is derived from an EMBL/GenBank/DDBJ whole genome shotgun (WGS) entry which is preliminary data.</text>
</comment>
<accession>A0A074KRQ1</accession>
<feature type="transmembrane region" description="Helical" evidence="8">
    <location>
        <begin position="110"/>
        <end position="130"/>
    </location>
</feature>
<dbReference type="GO" id="GO:0005886">
    <property type="term" value="C:plasma membrane"/>
    <property type="evidence" value="ECO:0007669"/>
    <property type="project" value="UniProtKB-SubCell"/>
</dbReference>
<name>A0A074KRQ1_9BACT</name>
<feature type="transmembrane region" description="Helical" evidence="8">
    <location>
        <begin position="212"/>
        <end position="234"/>
    </location>
</feature>
<evidence type="ECO:0000313" key="10">
    <source>
        <dbReference type="Proteomes" id="UP000027821"/>
    </source>
</evidence>
<evidence type="ECO:0000256" key="2">
    <source>
        <dbReference type="ARBA" id="ARBA00022475"/>
    </source>
</evidence>
<dbReference type="GO" id="GO:0009103">
    <property type="term" value="P:lipopolysaccharide biosynthetic process"/>
    <property type="evidence" value="ECO:0007669"/>
    <property type="project" value="TreeGrafter"/>
</dbReference>
<comment type="subcellular location">
    <subcellularLocation>
        <location evidence="1">Cell membrane</location>
        <topology evidence="1">Multi-pass membrane protein</topology>
    </subcellularLocation>
</comment>
<evidence type="ECO:0000256" key="1">
    <source>
        <dbReference type="ARBA" id="ARBA00004651"/>
    </source>
</evidence>
<keyword evidence="4 8" id="KW-0812">Transmembrane</keyword>
<feature type="transmembrane region" description="Helical" evidence="8">
    <location>
        <begin position="184"/>
        <end position="206"/>
    </location>
</feature>
<feature type="transmembrane region" description="Helical" evidence="8">
    <location>
        <begin position="137"/>
        <end position="155"/>
    </location>
</feature>
<dbReference type="Proteomes" id="UP000027821">
    <property type="component" value="Unassembled WGS sequence"/>
</dbReference>
<dbReference type="eggNOG" id="COG0472">
    <property type="taxonomic scope" value="Bacteria"/>
</dbReference>
<dbReference type="GO" id="GO:0071555">
    <property type="term" value="P:cell wall organization"/>
    <property type="evidence" value="ECO:0007669"/>
    <property type="project" value="TreeGrafter"/>
</dbReference>
<keyword evidence="3 9" id="KW-0808">Transferase</keyword>
<evidence type="ECO:0000256" key="6">
    <source>
        <dbReference type="ARBA" id="ARBA00023136"/>
    </source>
</evidence>
<dbReference type="EMBL" id="JMIH01000024">
    <property type="protein sequence ID" value="KEO72601.1"/>
    <property type="molecule type" value="Genomic_DNA"/>
</dbReference>
<dbReference type="GO" id="GO:0046872">
    <property type="term" value="F:metal ion binding"/>
    <property type="evidence" value="ECO:0007669"/>
    <property type="project" value="UniProtKB-KW"/>
</dbReference>
<dbReference type="OrthoDB" id="9783652at2"/>